<dbReference type="PRINTS" id="PR00947">
    <property type="entry name" value="CUTICLE"/>
</dbReference>
<comment type="caution">
    <text evidence="2">The sequence shown here is derived from an EMBL/GenBank/DDBJ whole genome shotgun (WGS) entry which is preliminary data.</text>
</comment>
<dbReference type="RefSeq" id="WP_179953013.1">
    <property type="nucleotide sequence ID" value="NZ_WQRF01000030.1"/>
</dbReference>
<dbReference type="InterPro" id="IPR051217">
    <property type="entry name" value="Insect_Cuticle_Struc_Prot"/>
</dbReference>
<dbReference type="EMBL" id="WQRF01000030">
    <property type="protein sequence ID" value="MVT01075.1"/>
    <property type="molecule type" value="Genomic_DNA"/>
</dbReference>
<name>A0A7X3K5Z7_9HYPH</name>
<sequence>IYKSPSLTVQSQCRITRIIIGRYNPCQQYFIEMFKFFVFATMATIARAGAPVAFAAAPAHLTYAAPAAHLAYAAPPTPIAYAAPAPVAKAVAVADADYDPNPQYSYSYNVEDALTGDSKNQFETRNGDSVQGSYSLTEPDGTRRIVEYTADSVNGFNAVVHKEPLAKAVAVAPVAYAAQPTPVAYAAHPTPVAYAAHPSPVAYAAHSAPVAYATHPAPVAYATHPAPVAYATHSAPVAYAAHPTPFAYTAGAQYATGAITSQSSNIHRSFGNLGQVSTYTKTIDTPFSSVSKADVRVSNPGVKYAAAATPVAYAAPAVHAAPGPLLGVAYSSAPAVAHVSYAANIGSYEW</sequence>
<dbReference type="PANTHER" id="PTHR12236:SF94">
    <property type="entry name" value="CCP84AA-RELATED"/>
    <property type="match status" value="1"/>
</dbReference>
<evidence type="ECO:0000313" key="2">
    <source>
        <dbReference type="EMBL" id="MVT01075.1"/>
    </source>
</evidence>
<gene>
    <name evidence="2" type="ORF">GO014_18870</name>
</gene>
<dbReference type="GO" id="GO:0005615">
    <property type="term" value="C:extracellular space"/>
    <property type="evidence" value="ECO:0007669"/>
    <property type="project" value="TreeGrafter"/>
</dbReference>
<dbReference type="AlphaFoldDB" id="A0A7X3K5Z7"/>
<keyword evidence="3" id="KW-1185">Reference proteome</keyword>
<protein>
    <recommendedName>
        <fullName evidence="4">Cuticle protein</fullName>
    </recommendedName>
</protein>
<keyword evidence="1" id="KW-0677">Repeat</keyword>
<dbReference type="Pfam" id="PF11018">
    <property type="entry name" value="Cuticle_3"/>
    <property type="match status" value="1"/>
</dbReference>
<dbReference type="PROSITE" id="PS00233">
    <property type="entry name" value="CHIT_BIND_RR_1"/>
    <property type="match status" value="1"/>
</dbReference>
<dbReference type="Pfam" id="PF00379">
    <property type="entry name" value="Chitin_bind_4"/>
    <property type="match status" value="1"/>
</dbReference>
<accession>A0A7X3K5Z7</accession>
<organism evidence="2 3">
    <name type="scientific">Devosia marina</name>
    <dbReference type="NCBI Taxonomy" id="2683198"/>
    <lineage>
        <taxon>Bacteria</taxon>
        <taxon>Pseudomonadati</taxon>
        <taxon>Pseudomonadota</taxon>
        <taxon>Alphaproteobacteria</taxon>
        <taxon>Hyphomicrobiales</taxon>
        <taxon>Devosiaceae</taxon>
        <taxon>Devosia</taxon>
    </lineage>
</organism>
<evidence type="ECO:0008006" key="4">
    <source>
        <dbReference type="Google" id="ProtNLM"/>
    </source>
</evidence>
<proteinExistence type="predicted"/>
<dbReference type="InterPro" id="IPR000618">
    <property type="entry name" value="Insect_cuticle"/>
</dbReference>
<dbReference type="InterPro" id="IPR022727">
    <property type="entry name" value="Cuticle_C1"/>
</dbReference>
<dbReference type="PANTHER" id="PTHR12236">
    <property type="entry name" value="STRUCTURAL CONTITUENT OF CUTICLE"/>
    <property type="match status" value="1"/>
</dbReference>
<dbReference type="Proteomes" id="UP000438106">
    <property type="component" value="Unassembled WGS sequence"/>
</dbReference>
<reference evidence="2 3" key="1">
    <citation type="submission" date="2019-12" db="EMBL/GenBank/DDBJ databases">
        <title>Devosia maris sp. nov., isolated from the deep seawater.</title>
        <authorList>
            <person name="Liu Y."/>
        </authorList>
    </citation>
    <scope>NUCLEOTIDE SEQUENCE [LARGE SCALE GENOMIC DNA]</scope>
    <source>
        <strain evidence="2 3">L53-10-65</strain>
    </source>
</reference>
<feature type="non-terminal residue" evidence="2">
    <location>
        <position position="1"/>
    </location>
</feature>
<dbReference type="InterPro" id="IPR031311">
    <property type="entry name" value="CHIT_BIND_RR_consensus"/>
</dbReference>
<evidence type="ECO:0000313" key="3">
    <source>
        <dbReference type="Proteomes" id="UP000438106"/>
    </source>
</evidence>
<evidence type="ECO:0000256" key="1">
    <source>
        <dbReference type="ARBA" id="ARBA00022737"/>
    </source>
</evidence>
<dbReference type="GO" id="GO:0031012">
    <property type="term" value="C:extracellular matrix"/>
    <property type="evidence" value="ECO:0007669"/>
    <property type="project" value="TreeGrafter"/>
</dbReference>
<dbReference type="PROSITE" id="PS51155">
    <property type="entry name" value="CHIT_BIND_RR_2"/>
    <property type="match status" value="1"/>
</dbReference>